<dbReference type="OrthoDB" id="2015447at2759"/>
<dbReference type="EMBL" id="AZGY01000009">
    <property type="protein sequence ID" value="KZZ95317.1"/>
    <property type="molecule type" value="Genomic_DNA"/>
</dbReference>
<feature type="transmembrane region" description="Helical" evidence="7">
    <location>
        <begin position="6"/>
        <end position="23"/>
    </location>
</feature>
<dbReference type="Proteomes" id="UP000078544">
    <property type="component" value="Unassembled WGS sequence"/>
</dbReference>
<dbReference type="PANTHER" id="PTHR11530:SF26">
    <property type="entry name" value="FAD DEPENDENT OXIDOREDUCTASE SUPERFAMILY (AFU_ORTHOLOGUE AFUA_5G13940)"/>
    <property type="match status" value="1"/>
</dbReference>
<feature type="region of interest" description="Disordered" evidence="6">
    <location>
        <begin position="297"/>
        <end position="356"/>
    </location>
</feature>
<keyword evidence="4" id="KW-0274">FAD</keyword>
<keyword evidence="3" id="KW-0285">Flavoprotein</keyword>
<dbReference type="InterPro" id="IPR006076">
    <property type="entry name" value="FAD-dep_OxRdtase"/>
</dbReference>
<comment type="similarity">
    <text evidence="2">Belongs to the DAMOX/DASOX family.</text>
</comment>
<gene>
    <name evidence="9" type="ORF">AAL_04548</name>
</gene>
<evidence type="ECO:0000256" key="3">
    <source>
        <dbReference type="ARBA" id="ARBA00022630"/>
    </source>
</evidence>
<dbReference type="InterPro" id="IPR006181">
    <property type="entry name" value="D-amino_acid_oxidase_CS"/>
</dbReference>
<proteinExistence type="inferred from homology"/>
<evidence type="ECO:0000256" key="5">
    <source>
        <dbReference type="ARBA" id="ARBA00023002"/>
    </source>
</evidence>
<feature type="domain" description="FAD dependent oxidoreductase" evidence="8">
    <location>
        <begin position="7"/>
        <end position="383"/>
    </location>
</feature>
<evidence type="ECO:0000256" key="7">
    <source>
        <dbReference type="SAM" id="Phobius"/>
    </source>
</evidence>
<keyword evidence="5" id="KW-0560">Oxidoreductase</keyword>
<dbReference type="PROSITE" id="PS00677">
    <property type="entry name" value="DAO"/>
    <property type="match status" value="1"/>
</dbReference>
<organism evidence="9 10">
    <name type="scientific">Moelleriella libera RCEF 2490</name>
    <dbReference type="NCBI Taxonomy" id="1081109"/>
    <lineage>
        <taxon>Eukaryota</taxon>
        <taxon>Fungi</taxon>
        <taxon>Dikarya</taxon>
        <taxon>Ascomycota</taxon>
        <taxon>Pezizomycotina</taxon>
        <taxon>Sordariomycetes</taxon>
        <taxon>Hypocreomycetidae</taxon>
        <taxon>Hypocreales</taxon>
        <taxon>Clavicipitaceae</taxon>
        <taxon>Moelleriella</taxon>
    </lineage>
</organism>
<dbReference type="Pfam" id="PF01266">
    <property type="entry name" value="DAO"/>
    <property type="match status" value="1"/>
</dbReference>
<keyword evidence="7" id="KW-1133">Transmembrane helix</keyword>
<dbReference type="GO" id="GO:0005737">
    <property type="term" value="C:cytoplasm"/>
    <property type="evidence" value="ECO:0007669"/>
    <property type="project" value="TreeGrafter"/>
</dbReference>
<comment type="cofactor">
    <cofactor evidence="1">
        <name>FAD</name>
        <dbReference type="ChEBI" id="CHEBI:57692"/>
    </cofactor>
</comment>
<dbReference type="Gene3D" id="3.40.50.720">
    <property type="entry name" value="NAD(P)-binding Rossmann-like Domain"/>
    <property type="match status" value="1"/>
</dbReference>
<comment type="caution">
    <text evidence="9">The sequence shown here is derived from an EMBL/GenBank/DDBJ whole genome shotgun (WGS) entry which is preliminary data.</text>
</comment>
<evidence type="ECO:0000256" key="1">
    <source>
        <dbReference type="ARBA" id="ARBA00001974"/>
    </source>
</evidence>
<dbReference type="PANTHER" id="PTHR11530">
    <property type="entry name" value="D-AMINO ACID OXIDASE"/>
    <property type="match status" value="1"/>
</dbReference>
<evidence type="ECO:0000256" key="4">
    <source>
        <dbReference type="ARBA" id="ARBA00022827"/>
    </source>
</evidence>
<dbReference type="SUPFAM" id="SSF54373">
    <property type="entry name" value="FAD-linked reductases, C-terminal domain"/>
    <property type="match status" value="1"/>
</dbReference>
<dbReference type="InterPro" id="IPR023209">
    <property type="entry name" value="DAO"/>
</dbReference>
<dbReference type="Gene3D" id="3.30.9.10">
    <property type="entry name" value="D-Amino Acid Oxidase, subunit A, domain 2"/>
    <property type="match status" value="1"/>
</dbReference>
<dbReference type="AlphaFoldDB" id="A0A168BHH6"/>
<reference evidence="9 10" key="1">
    <citation type="journal article" date="2016" name="Genome Biol. Evol.">
        <title>Divergent and convergent evolution of fungal pathogenicity.</title>
        <authorList>
            <person name="Shang Y."/>
            <person name="Xiao G."/>
            <person name="Zheng P."/>
            <person name="Cen K."/>
            <person name="Zhan S."/>
            <person name="Wang C."/>
        </authorList>
    </citation>
    <scope>NUCLEOTIDE SEQUENCE [LARGE SCALE GENOMIC DNA]</scope>
    <source>
        <strain evidence="9 10">RCEF 2490</strain>
    </source>
</reference>
<dbReference type="GO" id="GO:0019478">
    <property type="term" value="P:D-amino acid catabolic process"/>
    <property type="evidence" value="ECO:0007669"/>
    <property type="project" value="TreeGrafter"/>
</dbReference>
<dbReference type="GO" id="GO:0003884">
    <property type="term" value="F:D-amino-acid oxidase activity"/>
    <property type="evidence" value="ECO:0007669"/>
    <property type="project" value="InterPro"/>
</dbReference>
<accession>A0A168BHH6</accession>
<sequence length="399" mass="42705">MSEKPIIVVIGAGVIGLSIAIALQNQMRASTTSGPPSSSAVPQILIVAQEWPSSIPGAPPHHSPDYASMWAGAHVRPIPASTPQLGREAAWLKRTVATFDRLVESDPAAGITRTKGIELLEAPDSAYLQQQDAARFYQETGLKGFKRYHQSALPPDVTLGFEYQTFCVNAPVYCQGLLRRFLLAGGRAQKMHLSSEWDAFSAGQDVLFVVNASGRGFGDEKCFPTRGQTIVTDISVKDTITRQHKDGTWSFLIPRFFHGGTIVGGTKEPGDWRAEPCASTRKALLEKGILLVPLADCSDGKSSSSSSSSNGNEGGQTLSKADVTIVSDVVGRRPTRHGGMRVQVESRSRPPPVGSKERTVIHAYGAGGRGYELSWGVAEDVVALAMTLLDGHLSGKSKL</sequence>
<name>A0A168BHH6_9HYPO</name>
<dbReference type="STRING" id="1081109.A0A168BHH6"/>
<evidence type="ECO:0000313" key="9">
    <source>
        <dbReference type="EMBL" id="KZZ95317.1"/>
    </source>
</evidence>
<dbReference type="SUPFAM" id="SSF51971">
    <property type="entry name" value="Nucleotide-binding domain"/>
    <property type="match status" value="1"/>
</dbReference>
<evidence type="ECO:0000256" key="6">
    <source>
        <dbReference type="SAM" id="MobiDB-lite"/>
    </source>
</evidence>
<keyword evidence="7" id="KW-0812">Transmembrane</keyword>
<evidence type="ECO:0000259" key="8">
    <source>
        <dbReference type="Pfam" id="PF01266"/>
    </source>
</evidence>
<evidence type="ECO:0000256" key="2">
    <source>
        <dbReference type="ARBA" id="ARBA00006730"/>
    </source>
</evidence>
<keyword evidence="7" id="KW-0472">Membrane</keyword>
<dbReference type="GO" id="GO:0071949">
    <property type="term" value="F:FAD binding"/>
    <property type="evidence" value="ECO:0007669"/>
    <property type="project" value="InterPro"/>
</dbReference>
<protein>
    <submittedName>
        <fullName evidence="9">NAD(P)-binding domain protein</fullName>
    </submittedName>
</protein>
<evidence type="ECO:0000313" key="10">
    <source>
        <dbReference type="Proteomes" id="UP000078544"/>
    </source>
</evidence>
<keyword evidence="10" id="KW-1185">Reference proteome</keyword>